<evidence type="ECO:0000259" key="2">
    <source>
        <dbReference type="Pfam" id="PF02525"/>
    </source>
</evidence>
<dbReference type="PANTHER" id="PTHR10204:SF34">
    <property type="entry name" value="NAD(P)H DEHYDROGENASE [QUINONE] 1 ISOFORM 1"/>
    <property type="match status" value="1"/>
</dbReference>
<evidence type="ECO:0000313" key="3">
    <source>
        <dbReference type="EMBL" id="MBU8876178.1"/>
    </source>
</evidence>
<reference evidence="3 4" key="1">
    <citation type="submission" date="2021-06" db="EMBL/GenBank/DDBJ databases">
        <authorList>
            <person name="Lee D.H."/>
        </authorList>
    </citation>
    <scope>NUCLEOTIDE SEQUENCE [LARGE SCALE GENOMIC DNA]</scope>
    <source>
        <strain evidence="3 4">MMS21-HV4-11</strain>
    </source>
</reference>
<accession>A0ABS6IPD3</accession>
<gene>
    <name evidence="3" type="ORF">KQ910_20565</name>
</gene>
<comment type="caution">
    <text evidence="3">The sequence shown here is derived from an EMBL/GenBank/DDBJ whole genome shotgun (WGS) entry which is preliminary data.</text>
</comment>
<keyword evidence="1" id="KW-0560">Oxidoreductase</keyword>
<feature type="domain" description="Flavodoxin-like fold" evidence="2">
    <location>
        <begin position="4"/>
        <end position="188"/>
    </location>
</feature>
<evidence type="ECO:0000313" key="4">
    <source>
        <dbReference type="Proteomes" id="UP000727907"/>
    </source>
</evidence>
<name>A0ABS6IPD3_9HYPH</name>
<evidence type="ECO:0000256" key="1">
    <source>
        <dbReference type="ARBA" id="ARBA00023002"/>
    </source>
</evidence>
<keyword evidence="4" id="KW-1185">Reference proteome</keyword>
<dbReference type="EMBL" id="JAHOPB010000002">
    <property type="protein sequence ID" value="MBU8876178.1"/>
    <property type="molecule type" value="Genomic_DNA"/>
</dbReference>
<proteinExistence type="predicted"/>
<dbReference type="RefSeq" id="WP_216964762.1">
    <property type="nucleotide sequence ID" value="NZ_JAHOPB010000002.1"/>
</dbReference>
<dbReference type="PANTHER" id="PTHR10204">
    <property type="entry name" value="NAD P H OXIDOREDUCTASE-RELATED"/>
    <property type="match status" value="1"/>
</dbReference>
<sequence>MGSRILILNGHPDTTRKGLCGALADAYAEGAVSGGHTVERLDIGTLQFGLLRSQADFETGTVPPDIAAAQEAIRRADHLLVIFPLWLGDMPALLKGFFEQTLRPGFAFAYRPSGFPQKNLGGRSARIVVTMGMPAFVYRWYFRAHAVKNLKRNILGFVGYAPVRDTIVGGVASAKPGAMARHFERMRALGRAAA</sequence>
<dbReference type="Proteomes" id="UP000727907">
    <property type="component" value="Unassembled WGS sequence"/>
</dbReference>
<dbReference type="Pfam" id="PF02525">
    <property type="entry name" value="Flavodoxin_2"/>
    <property type="match status" value="1"/>
</dbReference>
<dbReference type="InterPro" id="IPR051545">
    <property type="entry name" value="NAD(P)H_dehydrogenase_qn"/>
</dbReference>
<protein>
    <submittedName>
        <fullName evidence="3">NAD(P)H-dependent oxidoreductase</fullName>
    </submittedName>
</protein>
<organism evidence="3 4">
    <name type="scientific">Reyranella humidisoli</name>
    <dbReference type="NCBI Taxonomy" id="2849149"/>
    <lineage>
        <taxon>Bacteria</taxon>
        <taxon>Pseudomonadati</taxon>
        <taxon>Pseudomonadota</taxon>
        <taxon>Alphaproteobacteria</taxon>
        <taxon>Hyphomicrobiales</taxon>
        <taxon>Reyranellaceae</taxon>
        <taxon>Reyranella</taxon>
    </lineage>
</organism>
<dbReference type="InterPro" id="IPR003680">
    <property type="entry name" value="Flavodoxin_fold"/>
</dbReference>